<dbReference type="STRING" id="58919.A0A316ZCM4"/>
<feature type="compositionally biased region" description="Basic and acidic residues" evidence="1">
    <location>
        <begin position="176"/>
        <end position="188"/>
    </location>
</feature>
<protein>
    <submittedName>
        <fullName evidence="2">Uncharacterized protein</fullName>
    </submittedName>
</protein>
<name>A0A316ZCM4_9BASI</name>
<proteinExistence type="predicted"/>
<feature type="compositionally biased region" description="Pro residues" evidence="1">
    <location>
        <begin position="189"/>
        <end position="198"/>
    </location>
</feature>
<dbReference type="OrthoDB" id="2547892at2759"/>
<feature type="compositionally biased region" description="Gly residues" evidence="1">
    <location>
        <begin position="457"/>
        <end position="488"/>
    </location>
</feature>
<dbReference type="RefSeq" id="XP_025598314.1">
    <property type="nucleotide sequence ID" value="XM_025745277.1"/>
</dbReference>
<dbReference type="AlphaFoldDB" id="A0A316ZCM4"/>
<gene>
    <name evidence="2" type="ORF">FA09DRAFT_360830</name>
</gene>
<reference evidence="2 3" key="1">
    <citation type="journal article" date="2018" name="Mol. Biol. Evol.">
        <title>Broad Genomic Sampling Reveals a Smut Pathogenic Ancestry of the Fungal Clade Ustilaginomycotina.</title>
        <authorList>
            <person name="Kijpornyongpan T."/>
            <person name="Mondo S.J."/>
            <person name="Barry K."/>
            <person name="Sandor L."/>
            <person name="Lee J."/>
            <person name="Lipzen A."/>
            <person name="Pangilinan J."/>
            <person name="LaButti K."/>
            <person name="Hainaut M."/>
            <person name="Henrissat B."/>
            <person name="Grigoriev I.V."/>
            <person name="Spatafora J.W."/>
            <person name="Aime M.C."/>
        </authorList>
    </citation>
    <scope>NUCLEOTIDE SEQUENCE [LARGE SCALE GENOMIC DNA]</scope>
    <source>
        <strain evidence="2 3">MCA 4186</strain>
    </source>
</reference>
<feature type="region of interest" description="Disordered" evidence="1">
    <location>
        <begin position="456"/>
        <end position="489"/>
    </location>
</feature>
<organism evidence="2 3">
    <name type="scientific">Tilletiopsis washingtonensis</name>
    <dbReference type="NCBI Taxonomy" id="58919"/>
    <lineage>
        <taxon>Eukaryota</taxon>
        <taxon>Fungi</taxon>
        <taxon>Dikarya</taxon>
        <taxon>Basidiomycota</taxon>
        <taxon>Ustilaginomycotina</taxon>
        <taxon>Exobasidiomycetes</taxon>
        <taxon>Entylomatales</taxon>
        <taxon>Entylomatales incertae sedis</taxon>
        <taxon>Tilletiopsis</taxon>
    </lineage>
</organism>
<sequence>MWLALVRQRGRHARGQKEPATSHLLVASSPLLLSGPSTMRYLPFLLAALPLVTALPATTELDARALGDRCTKSSQCGSPNSFCNRRRCDSRKKLGSFCYKQTACISNACTNERCVEGAVLTLGERCETSKSCGSGYCGRSKCAVPQPVGAACYKPAGCLSGICTAGACAAPLAPEPKPEPLPEPKPEPVPELTPEPTPEPPFIDTTGCFGGAVMPADPNDLNVCKSCKCEYRTAQDYRPGEGESASKPSLVVCRYDGSSRVYPDTFTMPIKVTEGQKRSQQGSSNLGFYMQGGRGGGAGKTGGIGAYAEGVAGSNVGIDLAKGTVFDIYVGTAGKTGSGVAMDGSVAAGGRGGGGKATGGGSGGGGATWVTLHDATTYDDILFLAGGGGGAGADASASATTTKAAWGGRGDGQCVETATAMEDCENRNMVGYGDMTKTPPKLDTYPASAGSVLGAEGKSGGGGGGAGWAKSTPGGGLGGGSGFSGGSGGKEKRNYGYDLRGFELTTTPADGNGAAYVYFGCTNLGQR</sequence>
<evidence type="ECO:0000313" key="2">
    <source>
        <dbReference type="EMBL" id="PWN98035.1"/>
    </source>
</evidence>
<evidence type="ECO:0000256" key="1">
    <source>
        <dbReference type="SAM" id="MobiDB-lite"/>
    </source>
</evidence>
<dbReference type="EMBL" id="KZ819293">
    <property type="protein sequence ID" value="PWN98035.1"/>
    <property type="molecule type" value="Genomic_DNA"/>
</dbReference>
<dbReference type="GeneID" id="37272821"/>
<feature type="region of interest" description="Disordered" evidence="1">
    <location>
        <begin position="176"/>
        <end position="198"/>
    </location>
</feature>
<evidence type="ECO:0000313" key="3">
    <source>
        <dbReference type="Proteomes" id="UP000245946"/>
    </source>
</evidence>
<accession>A0A316ZCM4</accession>
<dbReference type="Proteomes" id="UP000245946">
    <property type="component" value="Unassembled WGS sequence"/>
</dbReference>
<keyword evidence="3" id="KW-1185">Reference proteome</keyword>